<gene>
    <name evidence="2" type="ordered locus">Mthe_0738</name>
</gene>
<evidence type="ECO:0000256" key="1">
    <source>
        <dbReference type="SAM" id="MobiDB-lite"/>
    </source>
</evidence>
<keyword evidence="3" id="KW-1185">Reference proteome</keyword>
<dbReference type="STRING" id="349307.Mthe_0738"/>
<dbReference type="AlphaFoldDB" id="A0B754"/>
<accession>A0B754</accession>
<evidence type="ECO:0000313" key="2">
    <source>
        <dbReference type="EMBL" id="ABK14528.1"/>
    </source>
</evidence>
<protein>
    <submittedName>
        <fullName evidence="2">Uncharacterized protein</fullName>
    </submittedName>
</protein>
<dbReference type="Gene3D" id="2.80.10.50">
    <property type="match status" value="1"/>
</dbReference>
<proteinExistence type="predicted"/>
<dbReference type="PANTHER" id="PTHR42754">
    <property type="entry name" value="ENDOGLUCANASE"/>
    <property type="match status" value="1"/>
</dbReference>
<evidence type="ECO:0000313" key="3">
    <source>
        <dbReference type="Proteomes" id="UP000000674"/>
    </source>
</evidence>
<dbReference type="KEGG" id="mtp:Mthe_0738"/>
<dbReference type="HOGENOM" id="CLU_035227_0_0_2"/>
<dbReference type="InterPro" id="IPR011047">
    <property type="entry name" value="Quinoprotein_ADH-like_sf"/>
</dbReference>
<dbReference type="EMBL" id="CP000477">
    <property type="protein sequence ID" value="ABK14528.1"/>
    <property type="molecule type" value="Genomic_DNA"/>
</dbReference>
<feature type="region of interest" description="Disordered" evidence="1">
    <location>
        <begin position="364"/>
        <end position="396"/>
    </location>
</feature>
<sequence>MHIYGGRYADGAWSLSETSDGGYVVIGYTVRNDTDLWVLKLNSRGEIEWARTYGGPGDDMGYGIDEVEGGGFIAVGTTDSFGPGGEKLWVLRLDESGDLIWDKVLGGLITDGEAGWSVRDSGDGFVIAGSTRSFGAGGKDLWMIKMDRDGEVLWSKAFGLSQDDVGFSVASTPFGYIAAGYCTESGNENVYLVMTDHLGSEIWNRSFGGTGSDAALSMIPSGDGFVLVGRTETNRGDRDILLARISEAGDLLWWRSFGGEGDQVGMAVAESDDGYIVAGRSGLANDWSMILVVTDSNGVPLASYRLGRGIATSLTYGGDECVVAGTMPSGDIEQEDLFIASFRLPLWSGMPVEVHELQINETGVPSAASIPSPPNATVSASYASPPDGMLSSRKSEMGSKSFRAMFRL</sequence>
<dbReference type="Proteomes" id="UP000000674">
    <property type="component" value="Chromosome"/>
</dbReference>
<organism evidence="2 3">
    <name type="scientific">Methanothrix thermoacetophila (strain DSM 6194 / JCM 14653 / NBRC 101360 / PT)</name>
    <name type="common">Methanosaeta thermophila</name>
    <dbReference type="NCBI Taxonomy" id="349307"/>
    <lineage>
        <taxon>Archaea</taxon>
        <taxon>Methanobacteriati</taxon>
        <taxon>Methanobacteriota</taxon>
        <taxon>Stenosarchaea group</taxon>
        <taxon>Methanomicrobia</taxon>
        <taxon>Methanotrichales</taxon>
        <taxon>Methanotrichaceae</taxon>
        <taxon>Methanothrix</taxon>
    </lineage>
</organism>
<dbReference type="SUPFAM" id="SSF50998">
    <property type="entry name" value="Quinoprotein alcohol dehydrogenase-like"/>
    <property type="match status" value="1"/>
</dbReference>
<dbReference type="PANTHER" id="PTHR42754:SF1">
    <property type="entry name" value="LIPOPROTEIN"/>
    <property type="match status" value="1"/>
</dbReference>
<reference evidence="2 3" key="1">
    <citation type="submission" date="2006-10" db="EMBL/GenBank/DDBJ databases">
        <title>Complete sequence of Methanosaeta thermophila PT.</title>
        <authorList>
            <consortium name="US DOE Joint Genome Institute"/>
            <person name="Copeland A."/>
            <person name="Lucas S."/>
            <person name="Lapidus A."/>
            <person name="Barry K."/>
            <person name="Detter J.C."/>
            <person name="Glavina del Rio T."/>
            <person name="Hammon N."/>
            <person name="Israni S."/>
            <person name="Pitluck S."/>
            <person name="Chain P."/>
            <person name="Malfatti S."/>
            <person name="Shin M."/>
            <person name="Vergez L."/>
            <person name="Schmutz J."/>
            <person name="Larimer F."/>
            <person name="Land M."/>
            <person name="Hauser L."/>
            <person name="Kyrpides N."/>
            <person name="Kim E."/>
            <person name="Smith K.S."/>
            <person name="Ingram-Smith C."/>
            <person name="Richardson P."/>
        </authorList>
    </citation>
    <scope>NUCLEOTIDE SEQUENCE [LARGE SCALE GENOMIC DNA]</scope>
    <source>
        <strain evidence="3">DSM 6194 / JCM 14653 / NBRC 101360 / PT</strain>
    </source>
</reference>
<name>A0B754_METTP</name>